<name>A0A315VJW8_GAMAF</name>
<reference evidence="4 5" key="1">
    <citation type="journal article" date="2018" name="G3 (Bethesda)">
        <title>A High-Quality Reference Genome for the Invasive Mosquitofish Gambusia affinis Using a Chicago Library.</title>
        <authorList>
            <person name="Hoffberg S.L."/>
            <person name="Troendle N.J."/>
            <person name="Glenn T.C."/>
            <person name="Mahmud O."/>
            <person name="Louha S."/>
            <person name="Chalopin D."/>
            <person name="Bennetzen J.L."/>
            <person name="Mauricio R."/>
        </authorList>
    </citation>
    <scope>NUCLEOTIDE SEQUENCE [LARGE SCALE GENOMIC DNA]</scope>
    <source>
        <strain evidence="4">NE01/NJP1002.9</strain>
        <tissue evidence="4">Muscle</tissue>
    </source>
</reference>
<proteinExistence type="predicted"/>
<evidence type="ECO:0000256" key="1">
    <source>
        <dbReference type="ARBA" id="ARBA00023015"/>
    </source>
</evidence>
<accession>A0A315VJW8</accession>
<evidence type="ECO:0000256" key="2">
    <source>
        <dbReference type="ARBA" id="ARBA00023163"/>
    </source>
</evidence>
<dbReference type="AlphaFoldDB" id="A0A315VJW8"/>
<dbReference type="Proteomes" id="UP000250572">
    <property type="component" value="Unassembled WGS sequence"/>
</dbReference>
<organism evidence="4 5">
    <name type="scientific">Gambusia affinis</name>
    <name type="common">Western mosquitofish</name>
    <name type="synonym">Heterandria affinis</name>
    <dbReference type="NCBI Taxonomy" id="33528"/>
    <lineage>
        <taxon>Eukaryota</taxon>
        <taxon>Metazoa</taxon>
        <taxon>Chordata</taxon>
        <taxon>Craniata</taxon>
        <taxon>Vertebrata</taxon>
        <taxon>Euteleostomi</taxon>
        <taxon>Actinopterygii</taxon>
        <taxon>Neopterygii</taxon>
        <taxon>Teleostei</taxon>
        <taxon>Neoteleostei</taxon>
        <taxon>Acanthomorphata</taxon>
        <taxon>Ovalentaria</taxon>
        <taxon>Atherinomorphae</taxon>
        <taxon>Cyprinodontiformes</taxon>
        <taxon>Poeciliidae</taxon>
        <taxon>Poeciliinae</taxon>
        <taxon>Gambusia</taxon>
    </lineage>
</organism>
<evidence type="ECO:0000256" key="3">
    <source>
        <dbReference type="ARBA" id="ARBA00023170"/>
    </source>
</evidence>
<dbReference type="InterPro" id="IPR035500">
    <property type="entry name" value="NHR-like_dom_sf"/>
</dbReference>
<evidence type="ECO:0000313" key="4">
    <source>
        <dbReference type="EMBL" id="PWA23638.1"/>
    </source>
</evidence>
<dbReference type="EMBL" id="NHOQ01001578">
    <property type="protein sequence ID" value="PWA23638.1"/>
    <property type="molecule type" value="Genomic_DNA"/>
</dbReference>
<gene>
    <name evidence="4" type="ORF">CCH79_00005869</name>
</gene>
<sequence length="69" mass="7825">MSFSALTASLSILHLVVRKLHQFTYDLFIQAQSLQMRVNFPEMISEIVSVHVPKILSGMVKPILFHNTA</sequence>
<keyword evidence="2" id="KW-0804">Transcription</keyword>
<keyword evidence="1" id="KW-0805">Transcription regulation</keyword>
<evidence type="ECO:0000313" key="5">
    <source>
        <dbReference type="Proteomes" id="UP000250572"/>
    </source>
</evidence>
<protein>
    <submittedName>
        <fullName evidence="4">Uncharacterized protein</fullName>
    </submittedName>
</protein>
<dbReference type="Gene3D" id="1.10.565.10">
    <property type="entry name" value="Retinoid X Receptor"/>
    <property type="match status" value="1"/>
</dbReference>
<dbReference type="SUPFAM" id="SSF48508">
    <property type="entry name" value="Nuclear receptor ligand-binding domain"/>
    <property type="match status" value="1"/>
</dbReference>
<comment type="caution">
    <text evidence="4">The sequence shown here is derived from an EMBL/GenBank/DDBJ whole genome shotgun (WGS) entry which is preliminary data.</text>
</comment>
<keyword evidence="3" id="KW-0675">Receptor</keyword>
<keyword evidence="5" id="KW-1185">Reference proteome</keyword>